<feature type="region of interest" description="Disordered" evidence="1">
    <location>
        <begin position="186"/>
        <end position="208"/>
    </location>
</feature>
<dbReference type="AlphaFoldDB" id="A0A0P7V6A2"/>
<accession>A0A0P7V6A2</accession>
<dbReference type="GO" id="GO:0015016">
    <property type="term" value="F:heparan sulfate N-sulfotransferase activity"/>
    <property type="evidence" value="ECO:0007669"/>
    <property type="project" value="InterPro"/>
</dbReference>
<dbReference type="InterPro" id="IPR021930">
    <property type="entry name" value="Heparan_SO4_deacetylase_dom"/>
</dbReference>
<evidence type="ECO:0000313" key="4">
    <source>
        <dbReference type="Proteomes" id="UP000034805"/>
    </source>
</evidence>
<evidence type="ECO:0000313" key="3">
    <source>
        <dbReference type="EMBL" id="KPP77386.1"/>
    </source>
</evidence>
<gene>
    <name evidence="3" type="ORF">Z043_103193</name>
</gene>
<dbReference type="Pfam" id="PF12062">
    <property type="entry name" value="HSNSD-CE"/>
    <property type="match status" value="1"/>
</dbReference>
<evidence type="ECO:0000259" key="2">
    <source>
        <dbReference type="Pfam" id="PF12062"/>
    </source>
</evidence>
<name>A0A0P7V6A2_SCLFO</name>
<dbReference type="Proteomes" id="UP000034805">
    <property type="component" value="Unassembled WGS sequence"/>
</dbReference>
<dbReference type="EMBL" id="JARO02000793">
    <property type="protein sequence ID" value="KPP77386.1"/>
    <property type="molecule type" value="Genomic_DNA"/>
</dbReference>
<reference evidence="3 4" key="1">
    <citation type="submission" date="2015-08" db="EMBL/GenBank/DDBJ databases">
        <title>The genome of the Asian arowana (Scleropages formosus).</title>
        <authorList>
            <person name="Tan M.H."/>
            <person name="Gan H.M."/>
            <person name="Croft L.J."/>
            <person name="Austin C.M."/>
        </authorList>
    </citation>
    <scope>NUCLEOTIDE SEQUENCE [LARGE SCALE GENOMIC DNA]</scope>
    <source>
        <strain evidence="3">Aro1</strain>
    </source>
</reference>
<dbReference type="GO" id="GO:0016787">
    <property type="term" value="F:hydrolase activity"/>
    <property type="evidence" value="ECO:0007669"/>
    <property type="project" value="InterPro"/>
</dbReference>
<feature type="non-terminal residue" evidence="3">
    <location>
        <position position="1"/>
    </location>
</feature>
<sequence length="242" mass="27618">ALLDTQNLLRSQITNFTFNLGFSGKFYHTGTEAEDEGDDLLLKYVDEFWWFPHMWSHMQPHLFHNESSLLEQMILNKEFALEHGIPTDMGYAVAPHHSGVYPVHMQLYEAWKKAWGIRVTSTEEYPHLKPARYRKGFIHSNIMVLPRQTCGLFTHTIFYKEYPGGPKELDKSIRGGELFLTVLLNPTSGGEGDQESEGRIQPLTARSRSMPASCRSTDVIRAWGRTLVNWSGQESSLGQSDV</sequence>
<organism evidence="3 4">
    <name type="scientific">Scleropages formosus</name>
    <name type="common">Asian bonytongue</name>
    <name type="synonym">Osteoglossum formosum</name>
    <dbReference type="NCBI Taxonomy" id="113540"/>
    <lineage>
        <taxon>Eukaryota</taxon>
        <taxon>Metazoa</taxon>
        <taxon>Chordata</taxon>
        <taxon>Craniata</taxon>
        <taxon>Vertebrata</taxon>
        <taxon>Euteleostomi</taxon>
        <taxon>Actinopterygii</taxon>
        <taxon>Neopterygii</taxon>
        <taxon>Teleostei</taxon>
        <taxon>Osteoglossocephala</taxon>
        <taxon>Osteoglossomorpha</taxon>
        <taxon>Osteoglossiformes</taxon>
        <taxon>Osteoglossidae</taxon>
        <taxon>Scleropages</taxon>
    </lineage>
</organism>
<protein>
    <recommendedName>
        <fullName evidence="2">Heparan sulphate-N-deacetylase deacetylase domain-containing protein</fullName>
    </recommendedName>
</protein>
<evidence type="ECO:0000256" key="1">
    <source>
        <dbReference type="SAM" id="MobiDB-lite"/>
    </source>
</evidence>
<comment type="caution">
    <text evidence="3">The sequence shown here is derived from an EMBL/GenBank/DDBJ whole genome shotgun (WGS) entry which is preliminary data.</text>
</comment>
<feature type="domain" description="Heparan sulphate-N-deacetylase deacetylase" evidence="2">
    <location>
        <begin position="1"/>
        <end position="179"/>
    </location>
</feature>
<proteinExistence type="predicted"/>